<sequence>MRYFYFGLLLLTSFLWAGNFIVGKWLVEHASPMTLTTLRWLIAVLCLLPIVWRVERKLLPSRKAVLPLILMGLTGVVLFNVLQFMALEHTSATNVGLISTLIALSIAFCSFIFLKEKLTSFQVAAMFISLFGVLLVLTNGHLELLFSLQFNIGDVFMIGAVCIWGIYVVLSKWAMNYTSPLMATLYSGIFGLLILFPFNVSNFTVTNLNATFVYSILYTGAISTVVCIVLWNIGVKNLGASTAGLFLNFNPVFTVILAFIILGERMTFIQLIGSVIVIAGCYLFTYFKEKGYSSRKLLQHLLQRNVGRAS</sequence>
<comment type="subcellular location">
    <subcellularLocation>
        <location evidence="1">Cell membrane</location>
        <topology evidence="1">Multi-pass membrane protein</topology>
    </subcellularLocation>
</comment>
<evidence type="ECO:0000256" key="1">
    <source>
        <dbReference type="ARBA" id="ARBA00004651"/>
    </source>
</evidence>
<dbReference type="PANTHER" id="PTHR32322">
    <property type="entry name" value="INNER MEMBRANE TRANSPORTER"/>
    <property type="match status" value="1"/>
</dbReference>
<evidence type="ECO:0000256" key="6">
    <source>
        <dbReference type="ARBA" id="ARBA00023136"/>
    </source>
</evidence>
<feature type="transmembrane region" description="Helical" evidence="7">
    <location>
        <begin position="181"/>
        <end position="200"/>
    </location>
</feature>
<feature type="transmembrane region" description="Helical" evidence="7">
    <location>
        <begin position="245"/>
        <end position="262"/>
    </location>
</feature>
<feature type="transmembrane region" description="Helical" evidence="7">
    <location>
        <begin position="33"/>
        <end position="52"/>
    </location>
</feature>
<dbReference type="SUPFAM" id="SSF103481">
    <property type="entry name" value="Multidrug resistance efflux transporter EmrE"/>
    <property type="match status" value="2"/>
</dbReference>
<dbReference type="RefSeq" id="WP_275119761.1">
    <property type="nucleotide sequence ID" value="NZ_JAOTPO010000013.1"/>
</dbReference>
<dbReference type="InterPro" id="IPR037185">
    <property type="entry name" value="EmrE-like"/>
</dbReference>
<keyword evidence="3" id="KW-1003">Cell membrane</keyword>
<evidence type="ECO:0000256" key="5">
    <source>
        <dbReference type="ARBA" id="ARBA00022989"/>
    </source>
</evidence>
<feature type="transmembrane region" description="Helical" evidence="7">
    <location>
        <begin position="148"/>
        <end position="169"/>
    </location>
</feature>
<evidence type="ECO:0000256" key="7">
    <source>
        <dbReference type="SAM" id="Phobius"/>
    </source>
</evidence>
<evidence type="ECO:0000256" key="4">
    <source>
        <dbReference type="ARBA" id="ARBA00022692"/>
    </source>
</evidence>
<comment type="caution">
    <text evidence="9">The sequence shown here is derived from an EMBL/GenBank/DDBJ whole genome shotgun (WGS) entry which is preliminary data.</text>
</comment>
<evidence type="ECO:0000256" key="2">
    <source>
        <dbReference type="ARBA" id="ARBA00007362"/>
    </source>
</evidence>
<feature type="transmembrane region" description="Helical" evidence="7">
    <location>
        <begin position="64"/>
        <end position="86"/>
    </location>
</feature>
<feature type="transmembrane region" description="Helical" evidence="7">
    <location>
        <begin position="121"/>
        <end position="142"/>
    </location>
</feature>
<comment type="similarity">
    <text evidence="2">Belongs to the EamA transporter family.</text>
</comment>
<protein>
    <submittedName>
        <fullName evidence="9">DMT family transporter</fullName>
    </submittedName>
</protein>
<accession>A0ABT5VI83</accession>
<feature type="domain" description="EamA" evidence="8">
    <location>
        <begin position="8"/>
        <end position="137"/>
    </location>
</feature>
<proteinExistence type="inferred from homology"/>
<dbReference type="EMBL" id="JAOTPO010000013">
    <property type="protein sequence ID" value="MDE5415158.1"/>
    <property type="molecule type" value="Genomic_DNA"/>
</dbReference>
<gene>
    <name evidence="9" type="ORF">N7Z68_17500</name>
</gene>
<feature type="transmembrane region" description="Helical" evidence="7">
    <location>
        <begin position="212"/>
        <end position="233"/>
    </location>
</feature>
<keyword evidence="10" id="KW-1185">Reference proteome</keyword>
<dbReference type="PANTHER" id="PTHR32322:SF18">
    <property type="entry name" value="S-ADENOSYLMETHIONINE_S-ADENOSYLHOMOCYSTEINE TRANSPORTER"/>
    <property type="match status" value="1"/>
</dbReference>
<reference evidence="9" key="1">
    <citation type="submission" date="2024-05" db="EMBL/GenBank/DDBJ databases">
        <title>Alkalihalobacillus sp. strain MEB203 novel alkaliphilic bacterium from Lonar Lake, India.</title>
        <authorList>
            <person name="Joshi A."/>
            <person name="Thite S."/>
            <person name="Mengade P."/>
        </authorList>
    </citation>
    <scope>NUCLEOTIDE SEQUENCE</scope>
    <source>
        <strain evidence="9">MEB 203</strain>
    </source>
</reference>
<feature type="transmembrane region" description="Helical" evidence="7">
    <location>
        <begin position="92"/>
        <end position="114"/>
    </location>
</feature>
<dbReference type="InterPro" id="IPR050638">
    <property type="entry name" value="AA-Vitamin_Transporters"/>
</dbReference>
<evidence type="ECO:0000313" key="10">
    <source>
        <dbReference type="Proteomes" id="UP001148125"/>
    </source>
</evidence>
<keyword evidence="6 7" id="KW-0472">Membrane</keyword>
<dbReference type="Pfam" id="PF00892">
    <property type="entry name" value="EamA"/>
    <property type="match status" value="2"/>
</dbReference>
<feature type="transmembrane region" description="Helical" evidence="7">
    <location>
        <begin position="268"/>
        <end position="287"/>
    </location>
</feature>
<keyword evidence="5 7" id="KW-1133">Transmembrane helix</keyword>
<dbReference type="Proteomes" id="UP001148125">
    <property type="component" value="Unassembled WGS sequence"/>
</dbReference>
<feature type="domain" description="EamA" evidence="8">
    <location>
        <begin position="152"/>
        <end position="285"/>
    </location>
</feature>
<dbReference type="InterPro" id="IPR000620">
    <property type="entry name" value="EamA_dom"/>
</dbReference>
<evidence type="ECO:0000259" key="8">
    <source>
        <dbReference type="Pfam" id="PF00892"/>
    </source>
</evidence>
<evidence type="ECO:0000313" key="9">
    <source>
        <dbReference type="EMBL" id="MDE5415158.1"/>
    </source>
</evidence>
<name>A0ABT5VI83_9BACI</name>
<keyword evidence="4 7" id="KW-0812">Transmembrane</keyword>
<organism evidence="9 10">
    <name type="scientific">Alkalihalobacterium chitinilyticum</name>
    <dbReference type="NCBI Taxonomy" id="2980103"/>
    <lineage>
        <taxon>Bacteria</taxon>
        <taxon>Bacillati</taxon>
        <taxon>Bacillota</taxon>
        <taxon>Bacilli</taxon>
        <taxon>Bacillales</taxon>
        <taxon>Bacillaceae</taxon>
        <taxon>Alkalihalobacterium</taxon>
    </lineage>
</organism>
<evidence type="ECO:0000256" key="3">
    <source>
        <dbReference type="ARBA" id="ARBA00022475"/>
    </source>
</evidence>